<gene>
    <name evidence="9" type="ORF">ENS29_06225</name>
</gene>
<evidence type="ECO:0000259" key="7">
    <source>
        <dbReference type="Pfam" id="PF04055"/>
    </source>
</evidence>
<evidence type="ECO:0000256" key="4">
    <source>
        <dbReference type="ARBA" id="ARBA00022723"/>
    </source>
</evidence>
<dbReference type="CDD" id="cd01335">
    <property type="entry name" value="Radical_SAM"/>
    <property type="match status" value="1"/>
</dbReference>
<dbReference type="AlphaFoldDB" id="A0A7C4RRG0"/>
<dbReference type="InterPro" id="IPR034391">
    <property type="entry name" value="AdoMet-like_SPASM_containing"/>
</dbReference>
<dbReference type="SFLD" id="SFLDS00029">
    <property type="entry name" value="Radical_SAM"/>
    <property type="match status" value="1"/>
</dbReference>
<dbReference type="GO" id="GO:0051536">
    <property type="term" value="F:iron-sulfur cluster binding"/>
    <property type="evidence" value="ECO:0007669"/>
    <property type="project" value="UniProtKB-KW"/>
</dbReference>
<keyword evidence="5" id="KW-0408">Iron</keyword>
<dbReference type="InterPro" id="IPR050377">
    <property type="entry name" value="Radical_SAM_PqqE_MftC-like"/>
</dbReference>
<dbReference type="PANTHER" id="PTHR11228:SF7">
    <property type="entry name" value="PQQA PEPTIDE CYCLASE"/>
    <property type="match status" value="1"/>
</dbReference>
<dbReference type="GO" id="GO:0003824">
    <property type="term" value="F:catalytic activity"/>
    <property type="evidence" value="ECO:0007669"/>
    <property type="project" value="InterPro"/>
</dbReference>
<feature type="domain" description="Radical SAM core" evidence="7">
    <location>
        <begin position="43"/>
        <end position="172"/>
    </location>
</feature>
<evidence type="ECO:0000256" key="2">
    <source>
        <dbReference type="ARBA" id="ARBA00022485"/>
    </source>
</evidence>
<evidence type="ECO:0000259" key="8">
    <source>
        <dbReference type="Pfam" id="PF13186"/>
    </source>
</evidence>
<keyword evidence="4" id="KW-0479">Metal-binding</keyword>
<comment type="caution">
    <text evidence="9">The sequence shown here is derived from an EMBL/GenBank/DDBJ whole genome shotgun (WGS) entry which is preliminary data.</text>
</comment>
<keyword evidence="2" id="KW-0004">4Fe-4S</keyword>
<dbReference type="InterPro" id="IPR013785">
    <property type="entry name" value="Aldolase_TIM"/>
</dbReference>
<dbReference type="EMBL" id="DSUH01000141">
    <property type="protein sequence ID" value="HGU32436.1"/>
    <property type="molecule type" value="Genomic_DNA"/>
</dbReference>
<dbReference type="InterPro" id="IPR023885">
    <property type="entry name" value="4Fe4S-binding_SPASM_dom"/>
</dbReference>
<evidence type="ECO:0000313" key="9">
    <source>
        <dbReference type="EMBL" id="HGU32436.1"/>
    </source>
</evidence>
<evidence type="ECO:0000256" key="3">
    <source>
        <dbReference type="ARBA" id="ARBA00022691"/>
    </source>
</evidence>
<keyword evidence="3" id="KW-0949">S-adenosyl-L-methionine</keyword>
<dbReference type="Pfam" id="PF13186">
    <property type="entry name" value="SPASM"/>
    <property type="match status" value="1"/>
</dbReference>
<organism evidence="9">
    <name type="scientific">Desulfatirhabdium butyrativorans</name>
    <dbReference type="NCBI Taxonomy" id="340467"/>
    <lineage>
        <taxon>Bacteria</taxon>
        <taxon>Pseudomonadati</taxon>
        <taxon>Thermodesulfobacteriota</taxon>
        <taxon>Desulfobacteria</taxon>
        <taxon>Desulfobacterales</taxon>
        <taxon>Desulfatirhabdiaceae</taxon>
        <taxon>Desulfatirhabdium</taxon>
    </lineage>
</organism>
<dbReference type="InterPro" id="IPR058240">
    <property type="entry name" value="rSAM_sf"/>
</dbReference>
<feature type="domain" description="4Fe4S-binding SPASM" evidence="8">
    <location>
        <begin position="376"/>
        <end position="437"/>
    </location>
</feature>
<dbReference type="InterPro" id="IPR007197">
    <property type="entry name" value="rSAM"/>
</dbReference>
<dbReference type="Gene3D" id="3.20.20.70">
    <property type="entry name" value="Aldolase class I"/>
    <property type="match status" value="2"/>
</dbReference>
<keyword evidence="6" id="KW-0411">Iron-sulfur</keyword>
<dbReference type="CDD" id="cd21109">
    <property type="entry name" value="SPASM"/>
    <property type="match status" value="1"/>
</dbReference>
<sequence length="453" mass="52076">MAWNDLYMQMKTINRSLAALKILTGDECIRTMPQGISFQNTLACNLRCPHCQTHGTEKDRMYFNGIRMSQEMLYQVAHEVLPTADEYLFTVSGEPLTTPNMNILLREFSQYAAKIEMHTNGTLITPEILVHLLPAAKGIHVSIDGATPFVLEATRKGAKYDRLMHNIRLLTRSVELLPDHMRPMIYFGCTIMASNVRELSAMVELAHLLGVHQVYGYFVVIYHNALRQEDIQLHKALYNACRQQAVDTANRLGVYLCIPPAFEGVVPSMEGPLGGSERIIERFPKNYPESVNAVHELKDLVDVEKVEKQATQVRDQILGRLKDKKLFSVYRDMMGWSRQYIGLKRLQRYYHRTLRQHKTTLEEALTYEHQQAIKFCESLYRRIYLSPTGEVIPCCYIYHPLGDASNECIGDIWNGEAYRNFRAKFLSENPPKECIGCHNISWVRPVDLARELC</sequence>
<dbReference type="Pfam" id="PF04055">
    <property type="entry name" value="Radical_SAM"/>
    <property type="match status" value="1"/>
</dbReference>
<evidence type="ECO:0000256" key="1">
    <source>
        <dbReference type="ARBA" id="ARBA00001966"/>
    </source>
</evidence>
<name>A0A7C4RRG0_9BACT</name>
<evidence type="ECO:0000256" key="6">
    <source>
        <dbReference type="ARBA" id="ARBA00023014"/>
    </source>
</evidence>
<dbReference type="GO" id="GO:0046872">
    <property type="term" value="F:metal ion binding"/>
    <property type="evidence" value="ECO:0007669"/>
    <property type="project" value="UniProtKB-KW"/>
</dbReference>
<protein>
    <submittedName>
        <fullName evidence="9">Radical SAM/SPASM domain-containing protein</fullName>
    </submittedName>
</protein>
<dbReference type="SFLD" id="SFLDG01387">
    <property type="entry name" value="BtrN-like_SPASM_domain_contain"/>
    <property type="match status" value="1"/>
</dbReference>
<reference evidence="9" key="1">
    <citation type="journal article" date="2020" name="mSystems">
        <title>Genome- and Community-Level Interaction Insights into Carbon Utilization and Element Cycling Functions of Hydrothermarchaeota in Hydrothermal Sediment.</title>
        <authorList>
            <person name="Zhou Z."/>
            <person name="Liu Y."/>
            <person name="Xu W."/>
            <person name="Pan J."/>
            <person name="Luo Z.H."/>
            <person name="Li M."/>
        </authorList>
    </citation>
    <scope>NUCLEOTIDE SEQUENCE [LARGE SCALE GENOMIC DNA]</scope>
    <source>
        <strain evidence="9">SpSt-477</strain>
    </source>
</reference>
<dbReference type="SFLD" id="SFLDG01067">
    <property type="entry name" value="SPASM/twitch_domain_containing"/>
    <property type="match status" value="1"/>
</dbReference>
<comment type="cofactor">
    <cofactor evidence="1">
        <name>[4Fe-4S] cluster</name>
        <dbReference type="ChEBI" id="CHEBI:49883"/>
    </cofactor>
</comment>
<evidence type="ECO:0000256" key="5">
    <source>
        <dbReference type="ARBA" id="ARBA00023004"/>
    </source>
</evidence>
<dbReference type="PANTHER" id="PTHR11228">
    <property type="entry name" value="RADICAL SAM DOMAIN PROTEIN"/>
    <property type="match status" value="1"/>
</dbReference>
<accession>A0A7C4RRG0</accession>
<dbReference type="SUPFAM" id="SSF102114">
    <property type="entry name" value="Radical SAM enzymes"/>
    <property type="match status" value="2"/>
</dbReference>
<proteinExistence type="predicted"/>